<dbReference type="EMBL" id="BAABCR010000015">
    <property type="protein sequence ID" value="GAA4033836.1"/>
    <property type="molecule type" value="Genomic_DNA"/>
</dbReference>
<comment type="caution">
    <text evidence="2">The sequence shown here is derived from an EMBL/GenBank/DDBJ whole genome shotgun (WGS) entry which is preliminary data.</text>
</comment>
<organism evidence="2 3">
    <name type="scientific">Flavobacterium cheonhonense</name>
    <dbReference type="NCBI Taxonomy" id="706185"/>
    <lineage>
        <taxon>Bacteria</taxon>
        <taxon>Pseudomonadati</taxon>
        <taxon>Bacteroidota</taxon>
        <taxon>Flavobacteriia</taxon>
        <taxon>Flavobacteriales</taxon>
        <taxon>Flavobacteriaceae</taxon>
        <taxon>Flavobacterium</taxon>
    </lineage>
</organism>
<proteinExistence type="predicted"/>
<gene>
    <name evidence="2" type="ORF">GCM10022386_18070</name>
</gene>
<keyword evidence="1" id="KW-1133">Transmembrane helix</keyword>
<dbReference type="InterPro" id="IPR032820">
    <property type="entry name" value="ATPase_put"/>
</dbReference>
<dbReference type="Proteomes" id="UP001500968">
    <property type="component" value="Unassembled WGS sequence"/>
</dbReference>
<keyword evidence="1" id="KW-0472">Membrane</keyword>
<protein>
    <submittedName>
        <fullName evidence="2">AtpZ/AtpI family protein</fullName>
    </submittedName>
</protein>
<keyword evidence="3" id="KW-1185">Reference proteome</keyword>
<accession>A0ABP7U076</accession>
<evidence type="ECO:0000313" key="2">
    <source>
        <dbReference type="EMBL" id="GAA4033836.1"/>
    </source>
</evidence>
<dbReference type="RefSeq" id="WP_324689437.1">
    <property type="nucleotide sequence ID" value="NZ_BAABCR010000015.1"/>
</dbReference>
<keyword evidence="1" id="KW-0812">Transmembrane</keyword>
<feature type="transmembrane region" description="Helical" evidence="1">
    <location>
        <begin position="12"/>
        <end position="33"/>
    </location>
</feature>
<sequence length="76" mass="8845">MDQPKKNKAPNKWLALVNIPIQMGVIVFLFAKFGDWLDKKYTNPQHLYVKLLTLLGVAIAFYNLNRQLKEINKSDQ</sequence>
<feature type="transmembrane region" description="Helical" evidence="1">
    <location>
        <begin position="45"/>
        <end position="64"/>
    </location>
</feature>
<dbReference type="Pfam" id="PF09527">
    <property type="entry name" value="ATPase_gene1"/>
    <property type="match status" value="1"/>
</dbReference>
<reference evidence="3" key="1">
    <citation type="journal article" date="2019" name="Int. J. Syst. Evol. Microbiol.">
        <title>The Global Catalogue of Microorganisms (GCM) 10K type strain sequencing project: providing services to taxonomists for standard genome sequencing and annotation.</title>
        <authorList>
            <consortium name="The Broad Institute Genomics Platform"/>
            <consortium name="The Broad Institute Genome Sequencing Center for Infectious Disease"/>
            <person name="Wu L."/>
            <person name="Ma J."/>
        </authorList>
    </citation>
    <scope>NUCLEOTIDE SEQUENCE [LARGE SCALE GENOMIC DNA]</scope>
    <source>
        <strain evidence="3">JCM 17064</strain>
    </source>
</reference>
<evidence type="ECO:0000313" key="3">
    <source>
        <dbReference type="Proteomes" id="UP001500968"/>
    </source>
</evidence>
<name>A0ABP7U076_9FLAO</name>
<evidence type="ECO:0000256" key="1">
    <source>
        <dbReference type="SAM" id="Phobius"/>
    </source>
</evidence>